<evidence type="ECO:0000313" key="1">
    <source>
        <dbReference type="Proteomes" id="UP000887574"/>
    </source>
</evidence>
<keyword evidence="1" id="KW-1185">Reference proteome</keyword>
<accession>A0A915E6P3</accession>
<evidence type="ECO:0000313" key="2">
    <source>
        <dbReference type="WBParaSite" id="jg3409"/>
    </source>
</evidence>
<sequence length="73" mass="8468">MEIINLLLVNAVPKSRGRNATYEQIKELESDDSLKTWLSQQKTKWKLNETKDGVNHVTQNMRRAKLKKQLDSG</sequence>
<dbReference type="WBParaSite" id="jg3409">
    <property type="protein sequence ID" value="jg3409"/>
    <property type="gene ID" value="jg3409"/>
</dbReference>
<proteinExistence type="predicted"/>
<name>A0A915E6P3_9BILA</name>
<dbReference type="AlphaFoldDB" id="A0A915E6P3"/>
<reference evidence="2" key="1">
    <citation type="submission" date="2022-11" db="UniProtKB">
        <authorList>
            <consortium name="WormBaseParasite"/>
        </authorList>
    </citation>
    <scope>IDENTIFICATION</scope>
</reference>
<dbReference type="Proteomes" id="UP000887574">
    <property type="component" value="Unplaced"/>
</dbReference>
<protein>
    <submittedName>
        <fullName evidence="2">Uncharacterized protein</fullName>
    </submittedName>
</protein>
<organism evidence="1 2">
    <name type="scientific">Ditylenchus dipsaci</name>
    <dbReference type="NCBI Taxonomy" id="166011"/>
    <lineage>
        <taxon>Eukaryota</taxon>
        <taxon>Metazoa</taxon>
        <taxon>Ecdysozoa</taxon>
        <taxon>Nematoda</taxon>
        <taxon>Chromadorea</taxon>
        <taxon>Rhabditida</taxon>
        <taxon>Tylenchina</taxon>
        <taxon>Tylenchomorpha</taxon>
        <taxon>Sphaerularioidea</taxon>
        <taxon>Anguinidae</taxon>
        <taxon>Anguininae</taxon>
        <taxon>Ditylenchus</taxon>
    </lineage>
</organism>